<accession>A0A3N4IRJ9</accession>
<dbReference type="Proteomes" id="UP000276215">
    <property type="component" value="Unassembled WGS sequence"/>
</dbReference>
<dbReference type="EMBL" id="ML120672">
    <property type="protein sequence ID" value="RPA88792.1"/>
    <property type="molecule type" value="Genomic_DNA"/>
</dbReference>
<proteinExistence type="predicted"/>
<evidence type="ECO:0000313" key="2">
    <source>
        <dbReference type="Proteomes" id="UP000276215"/>
    </source>
</evidence>
<dbReference type="OrthoDB" id="5420280at2759"/>
<keyword evidence="2" id="KW-1185">Reference proteome</keyword>
<protein>
    <submittedName>
        <fullName evidence="1">Uncharacterized protein</fullName>
    </submittedName>
</protein>
<sequence length="133" mass="14948">MESDIDIIQEGTTMAYDGDAAVYAVLYEGLNRRCNPSAFKELYGIHHADMVKINELTSLGDKETINILNIHTEVQADSHRTGTDKFSLRFAEFVQLFQGSGCDECYSTTGLQWVDVACAYQSILECQRYEDST</sequence>
<evidence type="ECO:0000313" key="1">
    <source>
        <dbReference type="EMBL" id="RPA88792.1"/>
    </source>
</evidence>
<reference evidence="1 2" key="1">
    <citation type="journal article" date="2018" name="Nat. Ecol. Evol.">
        <title>Pezizomycetes genomes reveal the molecular basis of ectomycorrhizal truffle lifestyle.</title>
        <authorList>
            <person name="Murat C."/>
            <person name="Payen T."/>
            <person name="Noel B."/>
            <person name="Kuo A."/>
            <person name="Morin E."/>
            <person name="Chen J."/>
            <person name="Kohler A."/>
            <person name="Krizsan K."/>
            <person name="Balestrini R."/>
            <person name="Da Silva C."/>
            <person name="Montanini B."/>
            <person name="Hainaut M."/>
            <person name="Levati E."/>
            <person name="Barry K.W."/>
            <person name="Belfiori B."/>
            <person name="Cichocki N."/>
            <person name="Clum A."/>
            <person name="Dockter R.B."/>
            <person name="Fauchery L."/>
            <person name="Guy J."/>
            <person name="Iotti M."/>
            <person name="Le Tacon F."/>
            <person name="Lindquist E.A."/>
            <person name="Lipzen A."/>
            <person name="Malagnac F."/>
            <person name="Mello A."/>
            <person name="Molinier V."/>
            <person name="Miyauchi S."/>
            <person name="Poulain J."/>
            <person name="Riccioni C."/>
            <person name="Rubini A."/>
            <person name="Sitrit Y."/>
            <person name="Splivallo R."/>
            <person name="Traeger S."/>
            <person name="Wang M."/>
            <person name="Zifcakova L."/>
            <person name="Wipf D."/>
            <person name="Zambonelli A."/>
            <person name="Paolocci F."/>
            <person name="Nowrousian M."/>
            <person name="Ottonello S."/>
            <person name="Baldrian P."/>
            <person name="Spatafora J.W."/>
            <person name="Henrissat B."/>
            <person name="Nagy L.G."/>
            <person name="Aury J.M."/>
            <person name="Wincker P."/>
            <person name="Grigoriev I.V."/>
            <person name="Bonfante P."/>
            <person name="Martin F.M."/>
        </authorList>
    </citation>
    <scope>NUCLEOTIDE SEQUENCE [LARGE SCALE GENOMIC DNA]</scope>
    <source>
        <strain evidence="1 2">120613-1</strain>
    </source>
</reference>
<dbReference type="AlphaFoldDB" id="A0A3N4IRJ9"/>
<organism evidence="1 2">
    <name type="scientific">Choiromyces venosus 120613-1</name>
    <dbReference type="NCBI Taxonomy" id="1336337"/>
    <lineage>
        <taxon>Eukaryota</taxon>
        <taxon>Fungi</taxon>
        <taxon>Dikarya</taxon>
        <taxon>Ascomycota</taxon>
        <taxon>Pezizomycotina</taxon>
        <taxon>Pezizomycetes</taxon>
        <taxon>Pezizales</taxon>
        <taxon>Tuberaceae</taxon>
        <taxon>Choiromyces</taxon>
    </lineage>
</organism>
<gene>
    <name evidence="1" type="ORF">L873DRAFT_1902185</name>
</gene>
<name>A0A3N4IRJ9_9PEZI</name>
<dbReference type="STRING" id="1336337.A0A3N4IRJ9"/>